<feature type="domain" description="CheW-like" evidence="1">
    <location>
        <begin position="169"/>
        <end position="311"/>
    </location>
</feature>
<dbReference type="Proteomes" id="UP001555826">
    <property type="component" value="Unassembled WGS sequence"/>
</dbReference>
<name>A0ABV3P6C8_9ACTN</name>
<reference evidence="2 3" key="1">
    <citation type="submission" date="2024-07" db="EMBL/GenBank/DDBJ databases">
        <authorList>
            <person name="Thanompreechachai J."/>
            <person name="Duangmal K."/>
        </authorList>
    </citation>
    <scope>NUCLEOTIDE SEQUENCE [LARGE SCALE GENOMIC DNA]</scope>
    <source>
        <strain evidence="2 3">KCTC 19886</strain>
    </source>
</reference>
<keyword evidence="3" id="KW-1185">Reference proteome</keyword>
<evidence type="ECO:0000313" key="3">
    <source>
        <dbReference type="Proteomes" id="UP001555826"/>
    </source>
</evidence>
<dbReference type="Gene3D" id="2.30.30.40">
    <property type="entry name" value="SH3 Domains"/>
    <property type="match status" value="1"/>
</dbReference>
<evidence type="ECO:0000259" key="1">
    <source>
        <dbReference type="PROSITE" id="PS50851"/>
    </source>
</evidence>
<evidence type="ECO:0000313" key="2">
    <source>
        <dbReference type="EMBL" id="MEW9265090.1"/>
    </source>
</evidence>
<sequence length="504" mass="51129">MKVGLLRVQGALVALPVDVLREVVPLPERFDALPTAAPGLVGAVLLRDTVLPVLDLAALSGTTDGTAPPTAAMGVVVLVHDGRALGVLVDSVHDVVTLDPAALQPVAAGERRLFTAAFVRPGTGEVGSLLDPAAVFGVPGVLAMTSAPDAAEGQPPAGTGTGTGLDPAHLVVRCTSAGGAGDVLLAIDVADVQTTLPSLSPRPSQLSSAWCLGVTDHGDVRLPVVDPLALLGLPPADRSTSWQALLVRSERGLLALVFAEALDIVRVAPSARSAAPPSRGLAAGVVRDVARLPQGPAFVVDVAALLADAEVSALTSLNTGPGAAAPAGEVTGEVTAALHHDPVVLFRARGTVTAPLDQVDGVVPFPAAPVPWIGGSSDLGALVTDADVVPLLDLSELLGRGRLADPTAGVVLLVRPPADDPDGPPRRVGLVVEELSDIERPVWREALDEAAAEERAPLVRTGSATGPLLACVDLHALAEPFVRVGSAATSPSRGPELWHAVTRD</sequence>
<gene>
    <name evidence="2" type="ORF">AB1207_10055</name>
</gene>
<organism evidence="2 3">
    <name type="scientific">Kineococcus endophyticus</name>
    <dbReference type="NCBI Taxonomy" id="1181883"/>
    <lineage>
        <taxon>Bacteria</taxon>
        <taxon>Bacillati</taxon>
        <taxon>Actinomycetota</taxon>
        <taxon>Actinomycetes</taxon>
        <taxon>Kineosporiales</taxon>
        <taxon>Kineosporiaceae</taxon>
        <taxon>Kineococcus</taxon>
    </lineage>
</organism>
<dbReference type="SMART" id="SM00260">
    <property type="entry name" value="CheW"/>
    <property type="match status" value="2"/>
</dbReference>
<proteinExistence type="predicted"/>
<dbReference type="Pfam" id="PF01584">
    <property type="entry name" value="CheW"/>
    <property type="match status" value="3"/>
</dbReference>
<comment type="caution">
    <text evidence="2">The sequence shown here is derived from an EMBL/GenBank/DDBJ whole genome shotgun (WGS) entry which is preliminary data.</text>
</comment>
<dbReference type="InterPro" id="IPR039315">
    <property type="entry name" value="CheW"/>
</dbReference>
<feature type="domain" description="CheW-like" evidence="1">
    <location>
        <begin position="1"/>
        <end position="141"/>
    </location>
</feature>
<dbReference type="SUPFAM" id="SSF50341">
    <property type="entry name" value="CheW-like"/>
    <property type="match status" value="3"/>
</dbReference>
<dbReference type="PANTHER" id="PTHR22617:SF23">
    <property type="entry name" value="CHEMOTAXIS PROTEIN CHEW"/>
    <property type="match status" value="1"/>
</dbReference>
<protein>
    <submittedName>
        <fullName evidence="2">Chemotaxis protein CheW</fullName>
    </submittedName>
</protein>
<dbReference type="Gene3D" id="2.40.50.180">
    <property type="entry name" value="CheA-289, Domain 4"/>
    <property type="match status" value="2"/>
</dbReference>
<dbReference type="InterPro" id="IPR036061">
    <property type="entry name" value="CheW-like_dom_sf"/>
</dbReference>
<accession>A0ABV3P6C8</accession>
<dbReference type="CDD" id="cd00588">
    <property type="entry name" value="CheW_like"/>
    <property type="match status" value="1"/>
</dbReference>
<dbReference type="EMBL" id="JBFNQN010000006">
    <property type="protein sequence ID" value="MEW9265090.1"/>
    <property type="molecule type" value="Genomic_DNA"/>
</dbReference>
<dbReference type="InterPro" id="IPR002545">
    <property type="entry name" value="CheW-lke_dom"/>
</dbReference>
<dbReference type="PANTHER" id="PTHR22617">
    <property type="entry name" value="CHEMOTAXIS SENSOR HISTIDINE KINASE-RELATED"/>
    <property type="match status" value="1"/>
</dbReference>
<dbReference type="RefSeq" id="WP_367638009.1">
    <property type="nucleotide sequence ID" value="NZ_JBFNQN010000006.1"/>
</dbReference>
<dbReference type="PROSITE" id="PS50851">
    <property type="entry name" value="CHEW"/>
    <property type="match status" value="2"/>
</dbReference>